<accession>A0A3P7TTK9</accession>
<dbReference type="EMBL" id="UZAG01002166">
    <property type="protein sequence ID" value="VDO12897.1"/>
    <property type="molecule type" value="Genomic_DNA"/>
</dbReference>
<gene>
    <name evidence="1" type="ORF">BTMF_LOCUS2588</name>
</gene>
<evidence type="ECO:0000313" key="1">
    <source>
        <dbReference type="EMBL" id="VDO12897.1"/>
    </source>
</evidence>
<keyword evidence="2" id="KW-1185">Reference proteome</keyword>
<protein>
    <submittedName>
        <fullName evidence="1">Uncharacterized protein</fullName>
    </submittedName>
</protein>
<name>A0A3P7TTK9_9BILA</name>
<sequence>MGISVQVISWGSLFLVQLLQFQFHFRLQIWI</sequence>
<organism evidence="1 2">
    <name type="scientific">Brugia timori</name>
    <dbReference type="NCBI Taxonomy" id="42155"/>
    <lineage>
        <taxon>Eukaryota</taxon>
        <taxon>Metazoa</taxon>
        <taxon>Ecdysozoa</taxon>
        <taxon>Nematoda</taxon>
        <taxon>Chromadorea</taxon>
        <taxon>Rhabditida</taxon>
        <taxon>Spirurina</taxon>
        <taxon>Spiruromorpha</taxon>
        <taxon>Filarioidea</taxon>
        <taxon>Onchocercidae</taxon>
        <taxon>Brugia</taxon>
    </lineage>
</organism>
<dbReference type="AlphaFoldDB" id="A0A3P7TTK9"/>
<reference evidence="1 2" key="1">
    <citation type="submission" date="2018-11" db="EMBL/GenBank/DDBJ databases">
        <authorList>
            <consortium name="Pathogen Informatics"/>
        </authorList>
    </citation>
    <scope>NUCLEOTIDE SEQUENCE [LARGE SCALE GENOMIC DNA]</scope>
</reference>
<dbReference type="Proteomes" id="UP000280834">
    <property type="component" value="Unassembled WGS sequence"/>
</dbReference>
<evidence type="ECO:0000313" key="2">
    <source>
        <dbReference type="Proteomes" id="UP000280834"/>
    </source>
</evidence>
<proteinExistence type="predicted"/>